<evidence type="ECO:0000313" key="1">
    <source>
        <dbReference type="EMBL" id="GAA3690605.1"/>
    </source>
</evidence>
<dbReference type="EMBL" id="BAABBE010000098">
    <property type="protein sequence ID" value="GAA3690605.1"/>
    <property type="molecule type" value="Genomic_DNA"/>
</dbReference>
<dbReference type="RefSeq" id="WP_346137377.1">
    <property type="nucleotide sequence ID" value="NZ_BAABBE010000098.1"/>
</dbReference>
<gene>
    <name evidence="1" type="ORF">GCM10022267_91270</name>
</gene>
<reference evidence="2" key="1">
    <citation type="journal article" date="2019" name="Int. J. Syst. Evol. Microbiol.">
        <title>The Global Catalogue of Microorganisms (GCM) 10K type strain sequencing project: providing services to taxonomists for standard genome sequencing and annotation.</title>
        <authorList>
            <consortium name="The Broad Institute Genomics Platform"/>
            <consortium name="The Broad Institute Genome Sequencing Center for Infectious Disease"/>
            <person name="Wu L."/>
            <person name="Ma J."/>
        </authorList>
    </citation>
    <scope>NUCLEOTIDE SEQUENCE [LARGE SCALE GENOMIC DNA]</scope>
    <source>
        <strain evidence="2">JCM 17494</strain>
    </source>
</reference>
<protein>
    <recommendedName>
        <fullName evidence="3">Zinc-finger of transposase IS204/IS1001/IS1096/IS1165</fullName>
    </recommendedName>
</protein>
<accession>A0ABP7CHB9</accession>
<evidence type="ECO:0008006" key="3">
    <source>
        <dbReference type="Google" id="ProtNLM"/>
    </source>
</evidence>
<keyword evidence="2" id="KW-1185">Reference proteome</keyword>
<comment type="caution">
    <text evidence="1">The sequence shown here is derived from an EMBL/GenBank/DDBJ whole genome shotgun (WGS) entry which is preliminary data.</text>
</comment>
<organism evidence="1 2">
    <name type="scientific">Lentzea roselyniae</name>
    <dbReference type="NCBI Taxonomy" id="531940"/>
    <lineage>
        <taxon>Bacteria</taxon>
        <taxon>Bacillati</taxon>
        <taxon>Actinomycetota</taxon>
        <taxon>Actinomycetes</taxon>
        <taxon>Pseudonocardiales</taxon>
        <taxon>Pseudonocardiaceae</taxon>
        <taxon>Lentzea</taxon>
    </lineage>
</organism>
<sequence length="208" mass="22539">MYNDTTLLLGLDGLAVDHVELDADGVRVVHVITADERTRCCPLRELVSASLKERVLTEPRDLPFGGDRIRLVWHKSWWRCRTLECPKRTFTETVPPVPARARLTTRLRQAAGTAVATVKRVVSEVAASVGLSWPVVHAAFTAQAAAVLPAGPAPVQVLGRPKYQVNPLTGKNEETVGRWHTGLVDVTGTQGLLDQVEGLAAADAAWLA</sequence>
<evidence type="ECO:0000313" key="2">
    <source>
        <dbReference type="Proteomes" id="UP001500711"/>
    </source>
</evidence>
<name>A0ABP7CHB9_9PSEU</name>
<proteinExistence type="predicted"/>
<dbReference type="Proteomes" id="UP001500711">
    <property type="component" value="Unassembled WGS sequence"/>
</dbReference>